<gene>
    <name evidence="1" type="ordered locus">Bcav_1044</name>
</gene>
<accession>C5C0B9</accession>
<dbReference type="KEGG" id="bcv:Bcav_1044"/>
<protein>
    <submittedName>
        <fullName evidence="1">Uncharacterized protein</fullName>
    </submittedName>
</protein>
<dbReference type="AlphaFoldDB" id="C5C0B9"/>
<name>C5C0B9_BEUC1</name>
<dbReference type="RefSeq" id="WP_015881545.1">
    <property type="nucleotide sequence ID" value="NC_012669.1"/>
</dbReference>
<organism evidence="1 2">
    <name type="scientific">Beutenbergia cavernae (strain ATCC BAA-8 / DSM 12333 / CCUG 43141 / JCM 11478 / NBRC 16432 / NCIMB 13614 / HKI 0122)</name>
    <dbReference type="NCBI Taxonomy" id="471853"/>
    <lineage>
        <taxon>Bacteria</taxon>
        <taxon>Bacillati</taxon>
        <taxon>Actinomycetota</taxon>
        <taxon>Actinomycetes</taxon>
        <taxon>Micrococcales</taxon>
        <taxon>Beutenbergiaceae</taxon>
        <taxon>Beutenbergia</taxon>
    </lineage>
</organism>
<proteinExistence type="predicted"/>
<reference evidence="1 2" key="1">
    <citation type="journal article" date="2009" name="Stand. Genomic Sci.">
        <title>Complete genome sequence of Beutenbergia cavernae type strain (HKI 0122).</title>
        <authorList>
            <person name="Land M."/>
            <person name="Pukall R."/>
            <person name="Abt B."/>
            <person name="Goker M."/>
            <person name="Rohde M."/>
            <person name="Glavina Del Rio T."/>
            <person name="Tice H."/>
            <person name="Copeland A."/>
            <person name="Cheng J.F."/>
            <person name="Lucas S."/>
            <person name="Chen F."/>
            <person name="Nolan M."/>
            <person name="Bruce D."/>
            <person name="Goodwin L."/>
            <person name="Pitluck S."/>
            <person name="Ivanova N."/>
            <person name="Mavromatis K."/>
            <person name="Ovchinnikova G."/>
            <person name="Pati A."/>
            <person name="Chen A."/>
            <person name="Palaniappan K."/>
            <person name="Hauser L."/>
            <person name="Chang Y.J."/>
            <person name="Jefferies C.C."/>
            <person name="Saunders E."/>
            <person name="Brettin T."/>
            <person name="Detter J.C."/>
            <person name="Han C."/>
            <person name="Chain P."/>
            <person name="Bristow J."/>
            <person name="Eisen J.A."/>
            <person name="Markowitz V."/>
            <person name="Hugenholtz P."/>
            <person name="Kyrpides N.C."/>
            <person name="Klenk H.P."/>
            <person name="Lapidus A."/>
        </authorList>
    </citation>
    <scope>NUCLEOTIDE SEQUENCE [LARGE SCALE GENOMIC DNA]</scope>
    <source>
        <strain evidence="2">ATCC BAA-8 / DSM 12333 / NBRC 16432</strain>
    </source>
</reference>
<dbReference type="HOGENOM" id="CLU_2598955_0_0_11"/>
<keyword evidence="2" id="KW-1185">Reference proteome</keyword>
<sequence length="79" mass="8592">MARIVYGDKISEDPQGVRYRVSSPDHPNVSVLAIGPDGRSASSEGSGPDLNIDEQAIHGKARRLWVDSGSWPEHVSFYA</sequence>
<evidence type="ECO:0000313" key="2">
    <source>
        <dbReference type="Proteomes" id="UP000007962"/>
    </source>
</evidence>
<dbReference type="Proteomes" id="UP000007962">
    <property type="component" value="Chromosome"/>
</dbReference>
<dbReference type="EMBL" id="CP001618">
    <property type="protein sequence ID" value="ACQ79305.1"/>
    <property type="molecule type" value="Genomic_DNA"/>
</dbReference>
<dbReference type="STRING" id="471853.Bcav_1044"/>
<evidence type="ECO:0000313" key="1">
    <source>
        <dbReference type="EMBL" id="ACQ79305.1"/>
    </source>
</evidence>